<dbReference type="EMBL" id="SJZI01000042">
    <property type="protein sequence ID" value="TCJ14369.1"/>
    <property type="molecule type" value="Genomic_DNA"/>
</dbReference>
<organism evidence="1 2">
    <name type="scientific">Flaviaesturariibacter flavus</name>
    <dbReference type="NCBI Taxonomy" id="2502780"/>
    <lineage>
        <taxon>Bacteria</taxon>
        <taxon>Pseudomonadati</taxon>
        <taxon>Bacteroidota</taxon>
        <taxon>Chitinophagia</taxon>
        <taxon>Chitinophagales</taxon>
        <taxon>Chitinophagaceae</taxon>
        <taxon>Flaviaestuariibacter</taxon>
    </lineage>
</organism>
<dbReference type="RefSeq" id="WP_131449360.1">
    <property type="nucleotide sequence ID" value="NZ_SJZI01000042.1"/>
</dbReference>
<dbReference type="OrthoDB" id="1495773at2"/>
<dbReference type="AlphaFoldDB" id="A0A4R1BBJ4"/>
<proteinExistence type="predicted"/>
<keyword evidence="2" id="KW-1185">Reference proteome</keyword>
<dbReference type="InterPro" id="IPR036192">
    <property type="entry name" value="Cell_div_ZapA-like_sf"/>
</dbReference>
<keyword evidence="1" id="KW-0132">Cell division</keyword>
<evidence type="ECO:0000313" key="1">
    <source>
        <dbReference type="EMBL" id="TCJ14369.1"/>
    </source>
</evidence>
<protein>
    <submittedName>
        <fullName evidence="1">Cell division protein ZapA</fullName>
    </submittedName>
</protein>
<sequence length="97" mass="10846">MELIPINLVIGDHTYRIKIQPKDEAVVRHTAKTINDKLVEFKTAFAGKDMQDYVAMVLIWFATQQTGSASNEMEQKALQEKLAALEKIVDGALGNNE</sequence>
<evidence type="ECO:0000313" key="2">
    <source>
        <dbReference type="Proteomes" id="UP000295334"/>
    </source>
</evidence>
<reference evidence="1 2" key="1">
    <citation type="submission" date="2019-03" db="EMBL/GenBank/DDBJ databases">
        <authorList>
            <person name="Kim M.K.M."/>
        </authorList>
    </citation>
    <scope>NUCLEOTIDE SEQUENCE [LARGE SCALE GENOMIC DNA]</scope>
    <source>
        <strain evidence="1 2">17J68-12</strain>
    </source>
</reference>
<comment type="caution">
    <text evidence="1">The sequence shown here is derived from an EMBL/GenBank/DDBJ whole genome shotgun (WGS) entry which is preliminary data.</text>
</comment>
<dbReference type="Pfam" id="PF05164">
    <property type="entry name" value="ZapA"/>
    <property type="match status" value="1"/>
</dbReference>
<keyword evidence="1" id="KW-0131">Cell cycle</keyword>
<dbReference type="SUPFAM" id="SSF102829">
    <property type="entry name" value="Cell division protein ZapA-like"/>
    <property type="match status" value="1"/>
</dbReference>
<dbReference type="Proteomes" id="UP000295334">
    <property type="component" value="Unassembled WGS sequence"/>
</dbReference>
<gene>
    <name evidence="1" type="ORF">EPD60_10265</name>
</gene>
<accession>A0A4R1BBJ4</accession>
<name>A0A4R1BBJ4_9BACT</name>
<dbReference type="GO" id="GO:0051301">
    <property type="term" value="P:cell division"/>
    <property type="evidence" value="ECO:0007669"/>
    <property type="project" value="UniProtKB-KW"/>
</dbReference>
<dbReference type="InterPro" id="IPR007838">
    <property type="entry name" value="Cell_div_ZapA-like"/>
</dbReference>